<feature type="region of interest" description="Disordered" evidence="1">
    <location>
        <begin position="1"/>
        <end position="45"/>
    </location>
</feature>
<protein>
    <recommendedName>
        <fullName evidence="4">GATA-type domain-containing protein</fullName>
    </recommendedName>
</protein>
<dbReference type="EMBL" id="JBBPEH010000002">
    <property type="protein sequence ID" value="KAK7542880.1"/>
    <property type="molecule type" value="Genomic_DNA"/>
</dbReference>
<sequence length="812" mass="91432">MDSSIAPRRENGSGRKTYPEQAARPAKRVRSSSANKENDDEDYLYVADGDADYHFELREDVQPRRSSRIAAQPLTLKSPNQRLSRPFRVPSRLAAPGPALSTPSRPPTPRPAPTWHSAVPTPAPSASSNAPAPSADNLIRQSEDDDDDDEPPRRPWGRTSVFLEMDEDKDEEDESPRRPSRAGRKRLIIDIVGEQEQGMPAEAGDPVGNDGLPEDDGPAEDNRPAEDNEPDWFAMVEQDQEAHGAVDDDNDDVEPEEDDDENDSDGDIDDVDQSNVGDGDDEEDNDAFALSPAVRRQRANFVRRMENLKINIGEPAEQGVSYTDILQKRAHLHYSLSIEASTLKQIIMRPENGDGPVGATRFFMSFLRYVNVDHLVDHLVGQLPDASVNVLGDGNGLTAQKIMDLPRLPNEEMCLTGVYLGLIEEDGLYTGSARSDFGFLSRFCQYDRIAKGGLKAALPFERAIAGHSDNVNIRALYASPVASTPAIYTLCYETLIMILVDSVMPISENIKFLPSLHGEWYKEAVGAIRELFRPSPFQGHGLNRVWSIAQSVPRQSIRYLQNTTCNNCHVLWTPETRHSWVDGQVLFAWRCAACEFYLWKRGVPRPVKFQVRKQRLARARAAKLDDVCPSCTGTFDHWNLVRFQEEDFLVCDKCKGFINQKNRFMRPDDHRYGDYKYPDKPEDGLCVSCLVQPCRTIVKISGIEHWVCGACFSFRDRNQRLKVATDPGHRDYGQIPASGECPSCLKIFSHDKERWSSVDKDGFKVKVCGNCYQFTRSNQGRFKTAANRGHRDWVAQWPKNDRYVPVSQLRQS</sequence>
<evidence type="ECO:0008006" key="4">
    <source>
        <dbReference type="Google" id="ProtNLM"/>
    </source>
</evidence>
<gene>
    <name evidence="2" type="ORF">J3D65DRAFT_232474</name>
</gene>
<name>A0ABR1M5L8_9PEZI</name>
<evidence type="ECO:0000313" key="2">
    <source>
        <dbReference type="EMBL" id="KAK7542880.1"/>
    </source>
</evidence>
<dbReference type="GeneID" id="92027606"/>
<accession>A0ABR1M5L8</accession>
<feature type="compositionally biased region" description="Low complexity" evidence="1">
    <location>
        <begin position="117"/>
        <end position="135"/>
    </location>
</feature>
<proteinExistence type="predicted"/>
<feature type="compositionally biased region" description="Acidic residues" evidence="1">
    <location>
        <begin position="247"/>
        <end position="286"/>
    </location>
</feature>
<feature type="region of interest" description="Disordered" evidence="1">
    <location>
        <begin position="58"/>
        <end position="289"/>
    </location>
</feature>
<organism evidence="2 3">
    <name type="scientific">Phyllosticta citribraziliensis</name>
    <dbReference type="NCBI Taxonomy" id="989973"/>
    <lineage>
        <taxon>Eukaryota</taxon>
        <taxon>Fungi</taxon>
        <taxon>Dikarya</taxon>
        <taxon>Ascomycota</taxon>
        <taxon>Pezizomycotina</taxon>
        <taxon>Dothideomycetes</taxon>
        <taxon>Dothideomycetes incertae sedis</taxon>
        <taxon>Botryosphaeriales</taxon>
        <taxon>Phyllostictaceae</taxon>
        <taxon>Phyllosticta</taxon>
    </lineage>
</organism>
<keyword evidence="3" id="KW-1185">Reference proteome</keyword>
<feature type="compositionally biased region" description="Acidic residues" evidence="1">
    <location>
        <begin position="164"/>
        <end position="174"/>
    </location>
</feature>
<dbReference type="Proteomes" id="UP001360953">
    <property type="component" value="Unassembled WGS sequence"/>
</dbReference>
<comment type="caution">
    <text evidence="2">The sequence shown here is derived from an EMBL/GenBank/DDBJ whole genome shotgun (WGS) entry which is preliminary data.</text>
</comment>
<dbReference type="RefSeq" id="XP_066659173.1">
    <property type="nucleotide sequence ID" value="XM_066794700.1"/>
</dbReference>
<evidence type="ECO:0000256" key="1">
    <source>
        <dbReference type="SAM" id="MobiDB-lite"/>
    </source>
</evidence>
<reference evidence="2 3" key="1">
    <citation type="submission" date="2024-04" db="EMBL/GenBank/DDBJ databases">
        <title>Phyllosticta paracitricarpa is synonymous to the EU quarantine fungus P. citricarpa based on phylogenomic analyses.</title>
        <authorList>
            <consortium name="Lawrence Berkeley National Laboratory"/>
            <person name="Van ingen-buijs V.A."/>
            <person name="Van westerhoven A.C."/>
            <person name="Haridas S."/>
            <person name="Skiadas P."/>
            <person name="Martin F."/>
            <person name="Groenewald J.Z."/>
            <person name="Crous P.W."/>
            <person name="Seidl M.F."/>
        </authorList>
    </citation>
    <scope>NUCLEOTIDE SEQUENCE [LARGE SCALE GENOMIC DNA]</scope>
    <source>
        <strain evidence="2 3">CPC 17464</strain>
    </source>
</reference>
<evidence type="ECO:0000313" key="3">
    <source>
        <dbReference type="Proteomes" id="UP001360953"/>
    </source>
</evidence>